<dbReference type="OrthoDB" id="9809348at2"/>
<dbReference type="SMART" id="SM00304">
    <property type="entry name" value="HAMP"/>
    <property type="match status" value="1"/>
</dbReference>
<evidence type="ECO:0000313" key="7">
    <source>
        <dbReference type="EMBL" id="RGE72491.1"/>
    </source>
</evidence>
<dbReference type="Gene3D" id="3.30.565.10">
    <property type="entry name" value="Histidine kinase-like ATPase, C-terminal domain"/>
    <property type="match status" value="1"/>
</dbReference>
<evidence type="ECO:0000256" key="2">
    <source>
        <dbReference type="ARBA" id="ARBA00022553"/>
    </source>
</evidence>
<dbReference type="SUPFAM" id="SSF55874">
    <property type="entry name" value="ATPase domain of HSP90 chaperone/DNA topoisomerase II/histidine kinase"/>
    <property type="match status" value="1"/>
</dbReference>
<dbReference type="Pfam" id="PF06580">
    <property type="entry name" value="His_kinase"/>
    <property type="match status" value="1"/>
</dbReference>
<feature type="transmembrane region" description="Helical" evidence="5">
    <location>
        <begin position="286"/>
        <end position="308"/>
    </location>
</feature>
<organism evidence="7 8">
    <name type="scientific">Eisenbergiella massiliensis</name>
    <dbReference type="NCBI Taxonomy" id="1720294"/>
    <lineage>
        <taxon>Bacteria</taxon>
        <taxon>Bacillati</taxon>
        <taxon>Bacillota</taxon>
        <taxon>Clostridia</taxon>
        <taxon>Lachnospirales</taxon>
        <taxon>Lachnospiraceae</taxon>
        <taxon>Eisenbergiella</taxon>
    </lineage>
</organism>
<dbReference type="InterPro" id="IPR003660">
    <property type="entry name" value="HAMP_dom"/>
</dbReference>
<keyword evidence="2" id="KW-0597">Phosphoprotein</keyword>
<keyword evidence="3" id="KW-0808">Transferase</keyword>
<keyword evidence="4" id="KW-0418">Kinase</keyword>
<comment type="caution">
    <text evidence="7">The sequence shown here is derived from an EMBL/GenBank/DDBJ whole genome shotgun (WGS) entry which is preliminary data.</text>
</comment>
<dbReference type="GO" id="GO:0016020">
    <property type="term" value="C:membrane"/>
    <property type="evidence" value="ECO:0007669"/>
    <property type="project" value="UniProtKB-SubCell"/>
</dbReference>
<protein>
    <submittedName>
        <fullName evidence="7">HAMP domain-containing protein</fullName>
    </submittedName>
</protein>
<dbReference type="Pfam" id="PF02518">
    <property type="entry name" value="HATPase_c"/>
    <property type="match status" value="1"/>
</dbReference>
<sequence length="580" mass="66610">MRKMNSIKAKPLSISLKLHVVLYYIFLIIAPFLLLVALSVNIMYKYTCRIYGKYLVTNLASTQEQLNTAYNRYRDTSMTLYLNKTVAILEKKDLSAGDWDRIRVEMSNMCASNADMASMQIDSHDTMVHAGTSNAKIVEYVNGKKEEIIAEGGRMIWLPESFYSPYPFGTYKYVIARSLNTAEKKNLGIMYMTVDKEIFDNAFATINMEGATTYIIHPSGTVLYCSDIKRLNEPFDIPDVKDKTGFFTEKVGGENCLVAYAKSYKTNWLQLAIVPVNSLFSDFKPVGLSVLFIVSVYVVLIFVMIILMNRHIVRPILSLTHAMDTFAEGNLQVSAEETCRTKEIKTLFIHFNTMTRKVHELILDNRRVEREKNNFEMQVLISQMNPHFIYNSLNTVKWLAVINKQPVIQKVTDSLIYILMQITNKGSSLHRLTDEIRLLENYTVIQKTRFMNFDIAYSISEDTQELLIRKFLLQSIVENAIIHGFSRGKLSDGRIELKSYKEEERLHVIIRDNGKGFDVQEWESREEPADKQHTNVGIKNIQQIIKLEYGTSYGLFMESEPGKGTCAHFILPVLEDGEME</sequence>
<accession>A0A3E3J069</accession>
<dbReference type="InterPro" id="IPR036890">
    <property type="entry name" value="HATPase_C_sf"/>
</dbReference>
<feature type="transmembrane region" description="Helical" evidence="5">
    <location>
        <begin position="21"/>
        <end position="44"/>
    </location>
</feature>
<dbReference type="SUPFAM" id="SSF158472">
    <property type="entry name" value="HAMP domain-like"/>
    <property type="match status" value="1"/>
</dbReference>
<dbReference type="Pfam" id="PF00672">
    <property type="entry name" value="HAMP"/>
    <property type="match status" value="1"/>
</dbReference>
<dbReference type="InterPro" id="IPR003594">
    <property type="entry name" value="HATPase_dom"/>
</dbReference>
<keyword evidence="5" id="KW-1133">Transmembrane helix</keyword>
<dbReference type="RefSeq" id="WP_025487611.1">
    <property type="nucleotide sequence ID" value="NZ_JBKVAZ010000006.1"/>
</dbReference>
<evidence type="ECO:0000259" key="6">
    <source>
        <dbReference type="PROSITE" id="PS50885"/>
    </source>
</evidence>
<dbReference type="Proteomes" id="UP000261166">
    <property type="component" value="Unassembled WGS sequence"/>
</dbReference>
<feature type="domain" description="HAMP" evidence="6">
    <location>
        <begin position="310"/>
        <end position="363"/>
    </location>
</feature>
<name>A0A3E3J069_9FIRM</name>
<keyword evidence="5" id="KW-0812">Transmembrane</keyword>
<dbReference type="CDD" id="cd06225">
    <property type="entry name" value="HAMP"/>
    <property type="match status" value="1"/>
</dbReference>
<dbReference type="Gene3D" id="6.10.340.10">
    <property type="match status" value="1"/>
</dbReference>
<evidence type="ECO:0000313" key="8">
    <source>
        <dbReference type="Proteomes" id="UP000261166"/>
    </source>
</evidence>
<dbReference type="PANTHER" id="PTHR34220">
    <property type="entry name" value="SENSOR HISTIDINE KINASE YPDA"/>
    <property type="match status" value="1"/>
</dbReference>
<gene>
    <name evidence="7" type="ORF">DWY69_09100</name>
</gene>
<comment type="subcellular location">
    <subcellularLocation>
        <location evidence="1">Membrane</location>
    </subcellularLocation>
</comment>
<evidence type="ECO:0000256" key="3">
    <source>
        <dbReference type="ARBA" id="ARBA00022679"/>
    </source>
</evidence>
<evidence type="ECO:0000256" key="4">
    <source>
        <dbReference type="ARBA" id="ARBA00022777"/>
    </source>
</evidence>
<reference evidence="7 8" key="1">
    <citation type="submission" date="2018-08" db="EMBL/GenBank/DDBJ databases">
        <title>A genome reference for cultivated species of the human gut microbiota.</title>
        <authorList>
            <person name="Zou Y."/>
            <person name="Xue W."/>
            <person name="Luo G."/>
        </authorList>
    </citation>
    <scope>NUCLEOTIDE SEQUENCE [LARGE SCALE GENOMIC DNA]</scope>
    <source>
        <strain evidence="7 8">AF26-4BH</strain>
    </source>
</reference>
<evidence type="ECO:0000256" key="5">
    <source>
        <dbReference type="SAM" id="Phobius"/>
    </source>
</evidence>
<dbReference type="EMBL" id="QVLU01000006">
    <property type="protein sequence ID" value="RGE72491.1"/>
    <property type="molecule type" value="Genomic_DNA"/>
</dbReference>
<proteinExistence type="predicted"/>
<dbReference type="AlphaFoldDB" id="A0A3E3J069"/>
<dbReference type="InterPro" id="IPR050640">
    <property type="entry name" value="Bact_2-comp_sensor_kinase"/>
</dbReference>
<keyword evidence="5" id="KW-0472">Membrane</keyword>
<dbReference type="GO" id="GO:0000155">
    <property type="term" value="F:phosphorelay sensor kinase activity"/>
    <property type="evidence" value="ECO:0007669"/>
    <property type="project" value="InterPro"/>
</dbReference>
<dbReference type="PANTHER" id="PTHR34220:SF7">
    <property type="entry name" value="SENSOR HISTIDINE KINASE YPDA"/>
    <property type="match status" value="1"/>
</dbReference>
<evidence type="ECO:0000256" key="1">
    <source>
        <dbReference type="ARBA" id="ARBA00004370"/>
    </source>
</evidence>
<dbReference type="PROSITE" id="PS50885">
    <property type="entry name" value="HAMP"/>
    <property type="match status" value="1"/>
</dbReference>
<dbReference type="InterPro" id="IPR010559">
    <property type="entry name" value="Sig_transdc_His_kin_internal"/>
</dbReference>